<reference evidence="3" key="1">
    <citation type="journal article" date="2022" name="G3 (Bethesda)">
        <title>Unveiling the complete genome sequence of Alicyclobacillus acidoterrestris DSM 3922T, a taint-producing strain.</title>
        <authorList>
            <person name="Leonardo I.C."/>
            <person name="Barreto Crespo M.T."/>
            <person name="Gaspar F.B."/>
        </authorList>
    </citation>
    <scope>NUCLEOTIDE SEQUENCE [LARGE SCALE GENOMIC DNA]</scope>
    <source>
        <strain evidence="3">DSM 3922</strain>
    </source>
</reference>
<dbReference type="Pfam" id="PF03466">
    <property type="entry name" value="LysR_substrate"/>
    <property type="match status" value="1"/>
</dbReference>
<proteinExistence type="predicted"/>
<organism evidence="2 3">
    <name type="scientific">Alicyclobacillus acidoterrestris (strain ATCC 49025 / DSM 3922 / CIP 106132 / NCIMB 13137 / GD3B)</name>
    <dbReference type="NCBI Taxonomy" id="1356854"/>
    <lineage>
        <taxon>Bacteria</taxon>
        <taxon>Bacillati</taxon>
        <taxon>Bacillota</taxon>
        <taxon>Bacilli</taxon>
        <taxon>Bacillales</taxon>
        <taxon>Alicyclobacillaceae</taxon>
        <taxon>Alicyclobacillus</taxon>
    </lineage>
</organism>
<dbReference type="Proteomes" id="UP000829401">
    <property type="component" value="Chromosome"/>
</dbReference>
<dbReference type="EMBL" id="CP080467">
    <property type="protein sequence ID" value="UNO50282.1"/>
    <property type="molecule type" value="Genomic_DNA"/>
</dbReference>
<dbReference type="Gene3D" id="3.40.190.290">
    <property type="match status" value="1"/>
</dbReference>
<name>A0A9E6ZIF5_ALIAG</name>
<dbReference type="AlphaFoldDB" id="A0A9E6ZIF5"/>
<keyword evidence="3" id="KW-1185">Reference proteome</keyword>
<evidence type="ECO:0000313" key="3">
    <source>
        <dbReference type="Proteomes" id="UP000829401"/>
    </source>
</evidence>
<gene>
    <name evidence="2" type="ORF">K1I37_07350</name>
</gene>
<evidence type="ECO:0000313" key="2">
    <source>
        <dbReference type="EMBL" id="UNO50282.1"/>
    </source>
</evidence>
<evidence type="ECO:0000259" key="1">
    <source>
        <dbReference type="Pfam" id="PF03466"/>
    </source>
</evidence>
<sequence>MEYCLLTLGVVPFSPPPKTTILQNAHLKKLGVSDYRVTVQVEDYKSLIEMAKQGVGIAVIPRFSIEDELREGMLIPLSVGVHAIHIDIAMIYPQNVRLSSESKLFRDFLQRAWTLPS</sequence>
<dbReference type="KEGG" id="aaco:K1I37_07350"/>
<dbReference type="SUPFAM" id="SSF53850">
    <property type="entry name" value="Periplasmic binding protein-like II"/>
    <property type="match status" value="1"/>
</dbReference>
<dbReference type="InterPro" id="IPR005119">
    <property type="entry name" value="LysR_subst-bd"/>
</dbReference>
<feature type="domain" description="LysR substrate-binding" evidence="1">
    <location>
        <begin position="32"/>
        <end position="113"/>
    </location>
</feature>
<accession>A0A9E6ZIF5</accession>
<protein>
    <submittedName>
        <fullName evidence="2">Substrate-binding domain-containing protein</fullName>
    </submittedName>
</protein>